<gene>
    <name evidence="5" type="ORF">RHSIM_Rhsim06G0226800</name>
</gene>
<dbReference type="EMBL" id="WJXA01000006">
    <property type="protein sequence ID" value="KAF7141332.1"/>
    <property type="molecule type" value="Genomic_DNA"/>
</dbReference>
<keyword evidence="3" id="KW-0809">Transit peptide</keyword>
<evidence type="ECO:0000256" key="1">
    <source>
        <dbReference type="ARBA" id="ARBA00007692"/>
    </source>
</evidence>
<reference evidence="5" key="1">
    <citation type="submission" date="2019-11" db="EMBL/GenBank/DDBJ databases">
        <authorList>
            <person name="Liu Y."/>
            <person name="Hou J."/>
            <person name="Li T.-Q."/>
            <person name="Guan C.-H."/>
            <person name="Wu X."/>
            <person name="Wu H.-Z."/>
            <person name="Ling F."/>
            <person name="Zhang R."/>
            <person name="Shi X.-G."/>
            <person name="Ren J.-P."/>
            <person name="Chen E.-F."/>
            <person name="Sun J.-M."/>
        </authorList>
    </citation>
    <scope>NUCLEOTIDE SEQUENCE</scope>
    <source>
        <strain evidence="5">Adult_tree_wgs_1</strain>
        <tissue evidence="5">Leaves</tissue>
    </source>
</reference>
<evidence type="ECO:0000256" key="4">
    <source>
        <dbReference type="SAM" id="MobiDB-lite"/>
    </source>
</evidence>
<dbReference type="PANTHER" id="PTHR13068:SF151">
    <property type="entry name" value="TRANSCRIPTION TERMINATION FACTOR MTERF9, CHLOROPLASTIC"/>
    <property type="match status" value="1"/>
</dbReference>
<dbReference type="FunFam" id="1.25.70.10:FF:000006">
    <property type="entry name" value="Transcription termination factor MTERF9, chloroplastic"/>
    <property type="match status" value="1"/>
</dbReference>
<dbReference type="Pfam" id="PF02536">
    <property type="entry name" value="mTERF"/>
    <property type="match status" value="1"/>
</dbReference>
<keyword evidence="2" id="KW-0806">Transcription termination</keyword>
<dbReference type="GO" id="GO:0032502">
    <property type="term" value="P:developmental process"/>
    <property type="evidence" value="ECO:0007669"/>
    <property type="project" value="TreeGrafter"/>
</dbReference>
<dbReference type="InterPro" id="IPR038538">
    <property type="entry name" value="MTERF_sf"/>
</dbReference>
<dbReference type="SMART" id="SM00733">
    <property type="entry name" value="Mterf"/>
    <property type="match status" value="6"/>
</dbReference>
<name>A0A834LMR6_RHOSS</name>
<organism evidence="5 6">
    <name type="scientific">Rhododendron simsii</name>
    <name type="common">Sims's rhododendron</name>
    <dbReference type="NCBI Taxonomy" id="118357"/>
    <lineage>
        <taxon>Eukaryota</taxon>
        <taxon>Viridiplantae</taxon>
        <taxon>Streptophyta</taxon>
        <taxon>Embryophyta</taxon>
        <taxon>Tracheophyta</taxon>
        <taxon>Spermatophyta</taxon>
        <taxon>Magnoliopsida</taxon>
        <taxon>eudicotyledons</taxon>
        <taxon>Gunneridae</taxon>
        <taxon>Pentapetalae</taxon>
        <taxon>asterids</taxon>
        <taxon>Ericales</taxon>
        <taxon>Ericaceae</taxon>
        <taxon>Ericoideae</taxon>
        <taxon>Rhodoreae</taxon>
        <taxon>Rhododendron</taxon>
    </lineage>
</organism>
<evidence type="ECO:0000256" key="3">
    <source>
        <dbReference type="ARBA" id="ARBA00022946"/>
    </source>
</evidence>
<dbReference type="GO" id="GO:0006353">
    <property type="term" value="P:DNA-templated transcription termination"/>
    <property type="evidence" value="ECO:0007669"/>
    <property type="project" value="UniProtKB-KW"/>
</dbReference>
<evidence type="ECO:0008006" key="7">
    <source>
        <dbReference type="Google" id="ProtNLM"/>
    </source>
</evidence>
<dbReference type="AlphaFoldDB" id="A0A834LMR6"/>
<accession>A0A834LMR6</accession>
<protein>
    <recommendedName>
        <fullName evidence="7">Transcription termination factor MTERF9, chloroplastic</fullName>
    </recommendedName>
</protein>
<evidence type="ECO:0000256" key="2">
    <source>
        <dbReference type="ARBA" id="ARBA00022472"/>
    </source>
</evidence>
<dbReference type="InterPro" id="IPR003690">
    <property type="entry name" value="MTERF"/>
</dbReference>
<feature type="region of interest" description="Disordered" evidence="4">
    <location>
        <begin position="140"/>
        <end position="198"/>
    </location>
</feature>
<evidence type="ECO:0000313" key="5">
    <source>
        <dbReference type="EMBL" id="KAF7141332.1"/>
    </source>
</evidence>
<keyword evidence="2" id="KW-0804">Transcription</keyword>
<sequence length="565" mass="64821">MAVFSVVVHSFISSSRSSRVHHDLNPSLFNSGFIGRRNKTTTKRLFVASSSHSNLKLIKSNRRSPYDSDDDYDDEYGDDDGDSWSSACKFTKYGKKIKIKTTVVELIQDWLTAVAQLSIKWKIEFLQPFDLRVYLQDELEEKESSDGQRRRIKSQDPTSKSQGINRNRASFNDTSNKSKEVGSFGAKGGGKPKVESSTRNRFHHLAEELDLDEKSFPLLDYLSTFGLKNSHFIQMYDRHMPSLQINVGSAQERLEFLFSVGVKHKDVRKILMRQPQILEYTMDNKLKPHVAFLVSLGIPDSRIGQIITATPSLFSYSLENSLKPTVRYLLEEVGIKKSDLSKVVQLSPQILVQRIDSSWTSRCNFLRKELGAPRDSIVKMVRKHPQLLHYSIEDGLLPRINFLRSIGMRNPEILKVLTSLTQVFSLSLEGNLKPKYIYLINELRNEVQILAKYPMYLSLSLNQRIRPRHRFLVSLKKAPRGPFPLSSFVPSDESFCQQWAGTTVDKYLAFRQDLLLKQIAKKHERKPSPSDLQFEMVVMRLTMSTYPIAGFVFELLSDGIVLKKR</sequence>
<dbReference type="OrthoDB" id="637682at2759"/>
<keyword evidence="6" id="KW-1185">Reference proteome</keyword>
<dbReference type="Proteomes" id="UP000626092">
    <property type="component" value="Unassembled WGS sequence"/>
</dbReference>
<dbReference type="Gene3D" id="1.25.70.10">
    <property type="entry name" value="Transcription termination factor 3, mitochondrial"/>
    <property type="match status" value="2"/>
</dbReference>
<dbReference type="GO" id="GO:0003676">
    <property type="term" value="F:nucleic acid binding"/>
    <property type="evidence" value="ECO:0007669"/>
    <property type="project" value="InterPro"/>
</dbReference>
<proteinExistence type="inferred from homology"/>
<dbReference type="PANTHER" id="PTHR13068">
    <property type="entry name" value="CGI-12 PROTEIN-RELATED"/>
    <property type="match status" value="1"/>
</dbReference>
<feature type="compositionally biased region" description="Polar residues" evidence="4">
    <location>
        <begin position="155"/>
        <end position="175"/>
    </location>
</feature>
<comment type="caution">
    <text evidence="5">The sequence shown here is derived from an EMBL/GenBank/DDBJ whole genome shotgun (WGS) entry which is preliminary data.</text>
</comment>
<keyword evidence="2" id="KW-0805">Transcription regulation</keyword>
<comment type="similarity">
    <text evidence="1">Belongs to the mTERF family.</text>
</comment>
<evidence type="ECO:0000313" key="6">
    <source>
        <dbReference type="Proteomes" id="UP000626092"/>
    </source>
</evidence>